<evidence type="ECO:0000256" key="1">
    <source>
        <dbReference type="SAM" id="MobiDB-lite"/>
    </source>
</evidence>
<dbReference type="EMBL" id="CP001188">
    <property type="protein sequence ID" value="ACK98809.1"/>
    <property type="molecule type" value="Genomic_DNA"/>
</dbReference>
<dbReference type="Proteomes" id="UP000006744">
    <property type="component" value="Plasmid pG9842_140"/>
</dbReference>
<proteinExistence type="predicted"/>
<evidence type="ECO:0000313" key="2">
    <source>
        <dbReference type="EMBL" id="ACK98809.1"/>
    </source>
</evidence>
<keyword evidence="2" id="KW-0614">Plasmid</keyword>
<organism evidence="2 3">
    <name type="scientific">Bacillus cereus (strain G9842)</name>
    <dbReference type="NCBI Taxonomy" id="405531"/>
    <lineage>
        <taxon>Bacteria</taxon>
        <taxon>Bacillati</taxon>
        <taxon>Bacillota</taxon>
        <taxon>Bacilli</taxon>
        <taxon>Bacillales</taxon>
        <taxon>Bacillaceae</taxon>
        <taxon>Bacillus</taxon>
        <taxon>Bacillus cereus group</taxon>
    </lineage>
</organism>
<accession>B7IZN4</accession>
<dbReference type="AlphaFoldDB" id="B7IZN4"/>
<dbReference type="HOGENOM" id="CLU_3211974_0_0_9"/>
<gene>
    <name evidence="2" type="ordered locus">BCG9842_A0041</name>
</gene>
<name>B7IZN4_BACC2</name>
<feature type="region of interest" description="Disordered" evidence="1">
    <location>
        <begin position="21"/>
        <end position="44"/>
    </location>
</feature>
<dbReference type="KEGG" id="bcg:BCG9842_A0041"/>
<geneLocation type="plasmid" evidence="2 3">
    <name>pG9842_140</name>
</geneLocation>
<reference evidence="2 3" key="1">
    <citation type="submission" date="2008-10" db="EMBL/GenBank/DDBJ databases">
        <title>Genome sequence of Bacillus cereus G9842.</title>
        <authorList>
            <person name="Dodson R.J."/>
            <person name="Durkin A.S."/>
            <person name="Rosovitz M.J."/>
            <person name="Rasko D.A."/>
            <person name="Hoffmaster A."/>
            <person name="Ravel J."/>
            <person name="Sutton G."/>
        </authorList>
    </citation>
    <scope>NUCLEOTIDE SEQUENCE [LARGE SCALE GENOMIC DNA]</scope>
    <source>
        <strain evidence="2 3">G9842</strain>
        <plasmid evidence="2 3">pG9842_140</plasmid>
    </source>
</reference>
<sequence length="44" mass="4979">MYCKLTKIIIANKEKVDGGMTKISLGRRVSTKNNNGRSEKMSNY</sequence>
<evidence type="ECO:0000313" key="3">
    <source>
        <dbReference type="Proteomes" id="UP000006744"/>
    </source>
</evidence>
<protein>
    <submittedName>
        <fullName evidence="2">Uncharacterized protein</fullName>
    </submittedName>
</protein>